<name>A0A6L3SXH8_9HYPH</name>
<dbReference type="PROSITE" id="PS51257">
    <property type="entry name" value="PROKAR_LIPOPROTEIN"/>
    <property type="match status" value="1"/>
</dbReference>
<accession>A0A6L3SXH8</accession>
<evidence type="ECO:0000313" key="2">
    <source>
        <dbReference type="Proteomes" id="UP000474159"/>
    </source>
</evidence>
<gene>
    <name evidence="1" type="ORF">F6X53_17585</name>
</gene>
<proteinExistence type="predicted"/>
<comment type="caution">
    <text evidence="1">The sequence shown here is derived from an EMBL/GenBank/DDBJ whole genome shotgun (WGS) entry which is preliminary data.</text>
</comment>
<dbReference type="AlphaFoldDB" id="A0A6L3SXH8"/>
<protein>
    <recommendedName>
        <fullName evidence="3">Lipoprotein</fullName>
    </recommendedName>
</protein>
<reference evidence="1 2" key="1">
    <citation type="submission" date="2019-09" db="EMBL/GenBank/DDBJ databases">
        <title>YIM 48816 draft genome.</title>
        <authorList>
            <person name="Jiang L."/>
        </authorList>
    </citation>
    <scope>NUCLEOTIDE SEQUENCE [LARGE SCALE GENOMIC DNA]</scope>
    <source>
        <strain evidence="1 2">YIM 48816</strain>
    </source>
</reference>
<dbReference type="Proteomes" id="UP000474159">
    <property type="component" value="Unassembled WGS sequence"/>
</dbReference>
<keyword evidence="2" id="KW-1185">Reference proteome</keyword>
<evidence type="ECO:0000313" key="1">
    <source>
        <dbReference type="EMBL" id="KAB1077771.1"/>
    </source>
</evidence>
<dbReference type="RefSeq" id="WP_151001495.1">
    <property type="nucleotide sequence ID" value="NZ_VZZK01000018.1"/>
</dbReference>
<dbReference type="EMBL" id="VZZK01000018">
    <property type="protein sequence ID" value="KAB1077771.1"/>
    <property type="molecule type" value="Genomic_DNA"/>
</dbReference>
<evidence type="ECO:0008006" key="3">
    <source>
        <dbReference type="Google" id="ProtNLM"/>
    </source>
</evidence>
<organism evidence="1 2">
    <name type="scientific">Methylobacterium soli</name>
    <dbReference type="NCBI Taxonomy" id="553447"/>
    <lineage>
        <taxon>Bacteria</taxon>
        <taxon>Pseudomonadati</taxon>
        <taxon>Pseudomonadota</taxon>
        <taxon>Alphaproteobacteria</taxon>
        <taxon>Hyphomicrobiales</taxon>
        <taxon>Methylobacteriaceae</taxon>
        <taxon>Methylobacterium</taxon>
    </lineage>
</organism>
<sequence length="83" mass="9067">MRTALLAFGLCGLVGACDLISGSGYTLYRNSIVTDGARIHVASFDAKDGEAYNRENCDVAAVLFNGQEGVRTKFWCEKGRYRP</sequence>
<dbReference type="OrthoDB" id="8096244at2"/>